<reference evidence="8" key="2">
    <citation type="submission" date="2011-11" db="EMBL/GenBank/DDBJ databases">
        <authorList>
            <person name="Barker E."/>
        </authorList>
    </citation>
    <scope>NUCLEOTIDE SEQUENCE</scope>
    <source>
        <strain evidence="8">Birmingham 1</strain>
    </source>
</reference>
<comment type="similarity">
    <text evidence="1">Belongs to the FGGY kinase family.</text>
</comment>
<dbReference type="PANTHER" id="PTHR10196:SF69">
    <property type="entry name" value="GLYCEROL KINASE"/>
    <property type="match status" value="1"/>
</dbReference>
<dbReference type="Pfam" id="PF00370">
    <property type="entry name" value="FGGY_N"/>
    <property type="match status" value="1"/>
</dbReference>
<dbReference type="PANTHER" id="PTHR10196">
    <property type="entry name" value="SUGAR KINASE"/>
    <property type="match status" value="1"/>
</dbReference>
<dbReference type="Gene3D" id="3.30.420.40">
    <property type="match status" value="2"/>
</dbReference>
<dbReference type="SUPFAM" id="SSF53067">
    <property type="entry name" value="Actin-like ATPase domain"/>
    <property type="match status" value="2"/>
</dbReference>
<dbReference type="InterPro" id="IPR043129">
    <property type="entry name" value="ATPase_NBD"/>
</dbReference>
<evidence type="ECO:0000259" key="7">
    <source>
        <dbReference type="Pfam" id="PF02782"/>
    </source>
</evidence>
<sequence>MEEITLSLDLGSSNFKFSLVSSKRGQLYSSEYTFETRYGDNGAVEIEPEKLWESISKRTEATLNSFAREDYPTCLSISTQRESVLLWCAQTGESISPIFSWQDTRTDYLVDELSLAQRNLIREKTGLWVSSYCSAPKLSYLINSYSQSTQSPFLWGTLESWLIFKFTQGMQYVSDLSSAARTGLLNLETLEWDPALFEIFKLPFAIKPKLISNNQTVGRARIGNHYLIIKGVIGDQQAALHAASKLGIAPFSLVYGTGAFALFLLPEELEFREIIKRYGVTRHLTITLAWKLENEEPRFALELGFSNSYQPLEWLLEKANVTISDCEDQDYVDFVLSESKPLCYPFFTKKWFLTEARIYSASFTDICFTTSPNDVFLACLEGLAYSIRKGLELMNLNVISRVAVGGGLVNNSLFLKSQSNFLETELVRVSHYQLSGVGAALLVFRGVEFKPPLEEVRPERAHISLIESRYQRWTSKLIQIYS</sequence>
<dbReference type="PIRSF" id="PIRSF000538">
    <property type="entry name" value="GlpK"/>
    <property type="match status" value="1"/>
</dbReference>
<gene>
    <name evidence="8" type="primary">glpK</name>
    <name evidence="8" type="ORF">MHM_00650</name>
</gene>
<protein>
    <submittedName>
        <fullName evidence="8">Glycerol kinase</fullName>
        <ecNumber evidence="8">2.7.1.30</ecNumber>
    </submittedName>
</protein>
<dbReference type="GO" id="GO:0004370">
    <property type="term" value="F:glycerol kinase activity"/>
    <property type="evidence" value="ECO:0007669"/>
    <property type="project" value="UniProtKB-EC"/>
</dbReference>
<keyword evidence="5" id="KW-0067">ATP-binding</keyword>
<keyword evidence="4 8" id="KW-0418">Kinase</keyword>
<evidence type="ECO:0000256" key="5">
    <source>
        <dbReference type="ARBA" id="ARBA00022840"/>
    </source>
</evidence>
<evidence type="ECO:0000256" key="2">
    <source>
        <dbReference type="ARBA" id="ARBA00022679"/>
    </source>
</evidence>
<proteinExistence type="inferred from homology"/>
<evidence type="ECO:0000256" key="4">
    <source>
        <dbReference type="ARBA" id="ARBA00022777"/>
    </source>
</evidence>
<dbReference type="RefSeq" id="WP_015511448.1">
    <property type="nucleotide sequence ID" value="NC_021007.1"/>
</dbReference>
<evidence type="ECO:0000256" key="3">
    <source>
        <dbReference type="ARBA" id="ARBA00022741"/>
    </source>
</evidence>
<evidence type="ECO:0000313" key="8">
    <source>
        <dbReference type="EMBL" id="CCE66583.1"/>
    </source>
</evidence>
<dbReference type="Pfam" id="PF02782">
    <property type="entry name" value="FGGY_C"/>
    <property type="match status" value="1"/>
</dbReference>
<dbReference type="InterPro" id="IPR018485">
    <property type="entry name" value="FGGY_C"/>
</dbReference>
<feature type="domain" description="Carbohydrate kinase FGGY N-terminal" evidence="6">
    <location>
        <begin position="5"/>
        <end position="223"/>
    </location>
</feature>
<dbReference type="PATRIC" id="fig|1116213.3.peg.65"/>
<dbReference type="HOGENOM" id="CLU_009281_2_3_14"/>
<dbReference type="InterPro" id="IPR000577">
    <property type="entry name" value="Carb_kinase_FGGY"/>
</dbReference>
<dbReference type="GO" id="GO:0006071">
    <property type="term" value="P:glycerol metabolic process"/>
    <property type="evidence" value="ECO:0007669"/>
    <property type="project" value="TreeGrafter"/>
</dbReference>
<dbReference type="EC" id="2.7.1.30" evidence="8"/>
<dbReference type="GO" id="GO:0005829">
    <property type="term" value="C:cytosol"/>
    <property type="evidence" value="ECO:0007669"/>
    <property type="project" value="TreeGrafter"/>
</dbReference>
<dbReference type="KEGG" id="mhb:MHM_00650"/>
<keyword evidence="3" id="KW-0547">Nucleotide-binding</keyword>
<dbReference type="GO" id="GO:0005524">
    <property type="term" value="F:ATP binding"/>
    <property type="evidence" value="ECO:0007669"/>
    <property type="project" value="UniProtKB-KW"/>
</dbReference>
<feature type="domain" description="Carbohydrate kinase FGGY C-terminal" evidence="7">
    <location>
        <begin position="253"/>
        <end position="444"/>
    </location>
</feature>
<dbReference type="OrthoDB" id="9805576at2"/>
<evidence type="ECO:0000259" key="6">
    <source>
        <dbReference type="Pfam" id="PF00370"/>
    </source>
</evidence>
<keyword evidence="2 8" id="KW-0808">Transferase</keyword>
<accession>G8C2N5</accession>
<evidence type="ECO:0000256" key="1">
    <source>
        <dbReference type="ARBA" id="ARBA00009156"/>
    </source>
</evidence>
<dbReference type="EMBL" id="HE613254">
    <property type="protein sequence ID" value="CCE66583.1"/>
    <property type="molecule type" value="Genomic_DNA"/>
</dbReference>
<reference evidence="8" key="1">
    <citation type="submission" date="2011-11" db="EMBL/GenBank/DDBJ databases">
        <title>Complete genome sequence of Candidatus Mycoplasma haemominutum.</title>
        <authorList>
            <person name="Barker E.N."/>
            <person name="Darby A.C."/>
            <person name="Helps C.R."/>
            <person name="Peters I.R."/>
            <person name="Hughes M.A."/>
            <person name="Radford A.D."/>
            <person name="Novacco M."/>
            <person name="Boretti F."/>
            <person name="Hofmann-Lehmann R."/>
            <person name="Tasker S."/>
        </authorList>
    </citation>
    <scope>NUCLEOTIDE SEQUENCE</scope>
    <source>
        <strain evidence="8">Birmingham 1</strain>
    </source>
</reference>
<dbReference type="AlphaFoldDB" id="G8C2N5"/>
<organism evidence="8">
    <name type="scientific">Candidatus Mycoplasma haematominutum 'Birmingham 1'</name>
    <dbReference type="NCBI Taxonomy" id="1116213"/>
    <lineage>
        <taxon>Bacteria</taxon>
        <taxon>Bacillati</taxon>
        <taxon>Mycoplasmatota</taxon>
        <taxon>Mollicutes</taxon>
        <taxon>Mycoplasmataceae</taxon>
        <taxon>Mycoplasma</taxon>
    </lineage>
</organism>
<dbReference type="InterPro" id="IPR018484">
    <property type="entry name" value="FGGY_N"/>
</dbReference>
<name>G8C2N5_9MOLU</name>